<dbReference type="InterPro" id="IPR029063">
    <property type="entry name" value="SAM-dependent_MTases_sf"/>
</dbReference>
<keyword evidence="3" id="KW-1185">Reference proteome</keyword>
<dbReference type="NCBIfam" id="TIGR01444">
    <property type="entry name" value="fkbM_fam"/>
    <property type="match status" value="1"/>
</dbReference>
<evidence type="ECO:0000313" key="2">
    <source>
        <dbReference type="EMBL" id="PRH89244.1"/>
    </source>
</evidence>
<dbReference type="SUPFAM" id="SSF53335">
    <property type="entry name" value="S-adenosyl-L-methionine-dependent methyltransferases"/>
    <property type="match status" value="1"/>
</dbReference>
<sequence length="278" mass="31275">MTAASSLPLHARLLRRYWHMPDHPMKLRLYDWLRASRPFRHVVARFAFGTFKLDLVDYVQHAMFLHGSYEPKSLALFQSLIGSGETVIDLGANVGQYSIAAARMVGPAGRVIAIEPHPGVCFRLLDNIRLSKVEDRVLPVTSPLADATGFIEFGLPEAGALGTMRPRRPDETRRLLTMAVTIAELADRLDIATAAVMKIDIEGYDLAIIDDMFRNSVLRPRHILFEYLPSRFDYAIAASHLTAYFSDFGYELLTIDGIAYTPEQDVPEENLWARRISA</sequence>
<reference evidence="2 3" key="1">
    <citation type="submission" date="2018-02" db="EMBL/GenBank/DDBJ databases">
        <title>Whole genome sequencing of endophytic bacterium.</title>
        <authorList>
            <person name="Eedara R."/>
            <person name="Podile A.R."/>
        </authorList>
    </citation>
    <scope>NUCLEOTIDE SEQUENCE [LARGE SCALE GENOMIC DNA]</scope>
    <source>
        <strain evidence="2 3">RP1T</strain>
    </source>
</reference>
<evidence type="ECO:0000313" key="3">
    <source>
        <dbReference type="Proteomes" id="UP000237682"/>
    </source>
</evidence>
<comment type="caution">
    <text evidence="2">The sequence shown here is derived from an EMBL/GenBank/DDBJ whole genome shotgun (WGS) entry which is preliminary data.</text>
</comment>
<feature type="domain" description="Methyltransferase FkbM" evidence="1">
    <location>
        <begin position="89"/>
        <end position="252"/>
    </location>
</feature>
<dbReference type="AlphaFoldDB" id="A0A2S9QIS5"/>
<proteinExistence type="predicted"/>
<dbReference type="Pfam" id="PF05050">
    <property type="entry name" value="Methyltransf_21"/>
    <property type="match status" value="1"/>
</dbReference>
<dbReference type="OrthoDB" id="7542440at2"/>
<name>A0A2S9QIS5_9HYPH</name>
<evidence type="ECO:0000259" key="1">
    <source>
        <dbReference type="Pfam" id="PF05050"/>
    </source>
</evidence>
<dbReference type="InterPro" id="IPR006342">
    <property type="entry name" value="FkbM_mtfrase"/>
</dbReference>
<organism evidence="2 3">
    <name type="scientific">Labrys okinawensis</name>
    <dbReference type="NCBI Taxonomy" id="346911"/>
    <lineage>
        <taxon>Bacteria</taxon>
        <taxon>Pseudomonadati</taxon>
        <taxon>Pseudomonadota</taxon>
        <taxon>Alphaproteobacteria</taxon>
        <taxon>Hyphomicrobiales</taxon>
        <taxon>Xanthobacteraceae</taxon>
        <taxon>Labrys</taxon>
    </lineage>
</organism>
<dbReference type="PANTHER" id="PTHR34203">
    <property type="entry name" value="METHYLTRANSFERASE, FKBM FAMILY PROTEIN"/>
    <property type="match status" value="1"/>
</dbReference>
<gene>
    <name evidence="2" type="ORF">C5L14_01215</name>
</gene>
<dbReference type="RefSeq" id="WP_105860210.1">
    <property type="nucleotide sequence ID" value="NZ_PUEJ01000001.1"/>
</dbReference>
<dbReference type="EMBL" id="PUEJ01000001">
    <property type="protein sequence ID" value="PRH89244.1"/>
    <property type="molecule type" value="Genomic_DNA"/>
</dbReference>
<dbReference type="Gene3D" id="3.40.50.150">
    <property type="entry name" value="Vaccinia Virus protein VP39"/>
    <property type="match status" value="1"/>
</dbReference>
<protein>
    <recommendedName>
        <fullName evidence="1">Methyltransferase FkbM domain-containing protein</fullName>
    </recommendedName>
</protein>
<dbReference type="Proteomes" id="UP000237682">
    <property type="component" value="Unassembled WGS sequence"/>
</dbReference>
<dbReference type="InterPro" id="IPR052514">
    <property type="entry name" value="SAM-dependent_MTase"/>
</dbReference>
<dbReference type="PANTHER" id="PTHR34203:SF15">
    <property type="entry name" value="SLL1173 PROTEIN"/>
    <property type="match status" value="1"/>
</dbReference>
<accession>A0A2S9QIS5</accession>